<feature type="region of interest" description="Disordered" evidence="1">
    <location>
        <begin position="310"/>
        <end position="362"/>
    </location>
</feature>
<comment type="caution">
    <text evidence="2">The sequence shown here is derived from an EMBL/GenBank/DDBJ whole genome shotgun (WGS) entry which is preliminary data.</text>
</comment>
<feature type="compositionally biased region" description="Low complexity" evidence="1">
    <location>
        <begin position="142"/>
        <end position="161"/>
    </location>
</feature>
<feature type="region of interest" description="Disordered" evidence="1">
    <location>
        <begin position="117"/>
        <end position="283"/>
    </location>
</feature>
<feature type="compositionally biased region" description="Polar residues" evidence="1">
    <location>
        <begin position="123"/>
        <end position="133"/>
    </location>
</feature>
<gene>
    <name evidence="2" type="ORF">NLJ89_g11896</name>
</gene>
<dbReference type="Proteomes" id="UP001148786">
    <property type="component" value="Unassembled WGS sequence"/>
</dbReference>
<evidence type="ECO:0000256" key="1">
    <source>
        <dbReference type="SAM" id="MobiDB-lite"/>
    </source>
</evidence>
<sequence length="479" mass="51552">MAGLNPPPAVQSVLSTPSPRQRQRSPSISTDSTPVSSSLIQVSPTPLTVEGLLKQHATASDPKAAALDQAISERNVLSSQNTQLWKLIEKQRAGYNQILKELERIRGERDSYKSKLSALNAVPNGSSSKQQKSSTERTSRPSLDTVTSQTSSTSQSRQTYTRHNSDDSSATPRTSQYPQHLHSSRSFDSRSSENVLPSTPRLQPPTPGTRQFRPSPSPLVVPPRGENILLASSTQANSPDTFAFSKQPPTSDPNTTPNNSAPNGIYPSSVRPLAHPRKPSVADSFTSVVTSGSSVVTNLSHRIYPRKLHLPDFNASPLPQDSRQRTPSSAAPLNNSQLAPPTIATPTNSASAPLSQQQIPQPQPNMLSAVIETRSHILSRDSRISLPDEARQYIVNMADSPVASPRTDHFSPRSKLSNSVFPSTVNGTSGESGRESEFLDMEEEDESDEESDAEGPGDVTAGASDPAPSPRINLPTLNT</sequence>
<dbReference type="AlphaFoldDB" id="A0A9W8JNC3"/>
<feature type="compositionally biased region" description="Polar residues" evidence="1">
    <location>
        <begin position="317"/>
        <end position="355"/>
    </location>
</feature>
<accession>A0A9W8JNC3</accession>
<feature type="region of interest" description="Disordered" evidence="1">
    <location>
        <begin position="398"/>
        <end position="479"/>
    </location>
</feature>
<feature type="compositionally biased region" description="Polar residues" evidence="1">
    <location>
        <begin position="230"/>
        <end position="240"/>
    </location>
</feature>
<organism evidence="2 3">
    <name type="scientific">Agrocybe chaxingu</name>
    <dbReference type="NCBI Taxonomy" id="84603"/>
    <lineage>
        <taxon>Eukaryota</taxon>
        <taxon>Fungi</taxon>
        <taxon>Dikarya</taxon>
        <taxon>Basidiomycota</taxon>
        <taxon>Agaricomycotina</taxon>
        <taxon>Agaricomycetes</taxon>
        <taxon>Agaricomycetidae</taxon>
        <taxon>Agaricales</taxon>
        <taxon>Agaricineae</taxon>
        <taxon>Strophariaceae</taxon>
        <taxon>Agrocybe</taxon>
    </lineage>
</organism>
<evidence type="ECO:0000313" key="3">
    <source>
        <dbReference type="Proteomes" id="UP001148786"/>
    </source>
</evidence>
<keyword evidence="3" id="KW-1185">Reference proteome</keyword>
<dbReference type="OrthoDB" id="2874176at2759"/>
<dbReference type="EMBL" id="JANKHO010003186">
    <property type="protein sequence ID" value="KAJ3485485.1"/>
    <property type="molecule type" value="Genomic_DNA"/>
</dbReference>
<feature type="compositionally biased region" description="Low complexity" evidence="1">
    <location>
        <begin position="17"/>
        <end position="38"/>
    </location>
</feature>
<feature type="compositionally biased region" description="Acidic residues" evidence="1">
    <location>
        <begin position="438"/>
        <end position="455"/>
    </location>
</feature>
<evidence type="ECO:0000313" key="2">
    <source>
        <dbReference type="EMBL" id="KAJ3485485.1"/>
    </source>
</evidence>
<reference evidence="2" key="1">
    <citation type="submission" date="2022-07" db="EMBL/GenBank/DDBJ databases">
        <title>Genome Sequence of Agrocybe chaxingu.</title>
        <authorList>
            <person name="Buettner E."/>
        </authorList>
    </citation>
    <scope>NUCLEOTIDE SEQUENCE</scope>
    <source>
        <strain evidence="2">MP-N11</strain>
    </source>
</reference>
<protein>
    <submittedName>
        <fullName evidence="2">Uncharacterized protein</fullName>
    </submittedName>
</protein>
<feature type="compositionally biased region" description="Polar residues" evidence="1">
    <location>
        <begin position="167"/>
        <end position="178"/>
    </location>
</feature>
<feature type="region of interest" description="Disordered" evidence="1">
    <location>
        <begin position="1"/>
        <end position="43"/>
    </location>
</feature>
<feature type="compositionally biased region" description="Polar residues" evidence="1">
    <location>
        <begin position="414"/>
        <end position="431"/>
    </location>
</feature>
<feature type="compositionally biased region" description="Low complexity" evidence="1">
    <location>
        <begin position="248"/>
        <end position="263"/>
    </location>
</feature>
<name>A0A9W8JNC3_9AGAR</name>
<proteinExistence type="predicted"/>